<protein>
    <submittedName>
        <fullName evidence="2">Molybdenum cofactor biosynthesis protein MoaD</fullName>
    </submittedName>
</protein>
<gene>
    <name evidence="2" type="ORF">HAHE_05980</name>
</gene>
<feature type="region of interest" description="Disordered" evidence="1">
    <location>
        <begin position="1"/>
        <end position="20"/>
    </location>
</feature>
<evidence type="ECO:0000256" key="1">
    <source>
        <dbReference type="SAM" id="MobiDB-lite"/>
    </source>
</evidence>
<organism evidence="2 3">
    <name type="scientific">Haloferula helveola</name>
    <dbReference type="NCBI Taxonomy" id="490095"/>
    <lineage>
        <taxon>Bacteria</taxon>
        <taxon>Pseudomonadati</taxon>
        <taxon>Verrucomicrobiota</taxon>
        <taxon>Verrucomicrobiia</taxon>
        <taxon>Verrucomicrobiales</taxon>
        <taxon>Verrucomicrobiaceae</taxon>
        <taxon>Haloferula</taxon>
    </lineage>
</organism>
<reference evidence="2 3" key="1">
    <citation type="submission" date="2021-06" db="EMBL/GenBank/DDBJ databases">
        <title>Complete genome of Haloferula helveola possessing various polysaccharide degrading enzymes.</title>
        <authorList>
            <person name="Takami H."/>
            <person name="Huang C."/>
            <person name="Hamasaki K."/>
        </authorList>
    </citation>
    <scope>NUCLEOTIDE SEQUENCE [LARGE SCALE GENOMIC DNA]</scope>
    <source>
        <strain evidence="2 3">CN-1</strain>
    </source>
</reference>
<dbReference type="Gene3D" id="3.10.20.30">
    <property type="match status" value="1"/>
</dbReference>
<accession>A0ABM7RBE5</accession>
<evidence type="ECO:0000313" key="3">
    <source>
        <dbReference type="Proteomes" id="UP001374893"/>
    </source>
</evidence>
<keyword evidence="3" id="KW-1185">Reference proteome</keyword>
<dbReference type="Pfam" id="PF02597">
    <property type="entry name" value="ThiS"/>
    <property type="match status" value="1"/>
</dbReference>
<dbReference type="SUPFAM" id="SSF54285">
    <property type="entry name" value="MoaD/ThiS"/>
    <property type="match status" value="1"/>
</dbReference>
<proteinExistence type="predicted"/>
<evidence type="ECO:0000313" key="2">
    <source>
        <dbReference type="EMBL" id="BCX46690.1"/>
    </source>
</evidence>
<dbReference type="InterPro" id="IPR012675">
    <property type="entry name" value="Beta-grasp_dom_sf"/>
</dbReference>
<name>A0ABM7RBE5_9BACT</name>
<dbReference type="PANTHER" id="PTHR38031">
    <property type="entry name" value="SULFUR CARRIER PROTEIN SLR0821-RELATED"/>
    <property type="match status" value="1"/>
</dbReference>
<sequence>MASISMSPHLQTHVGITPGEVRGDTVREALESLFTEHPRLRSYLLDDRGAVRKHVAVFVNGESVKDRATLSDPLPPDGEIFLMQALSGG</sequence>
<dbReference type="CDD" id="cd17040">
    <property type="entry name" value="Ubl_MoaD_like"/>
    <property type="match status" value="1"/>
</dbReference>
<dbReference type="InterPro" id="IPR052045">
    <property type="entry name" value="Sulfur_Carrier/Prot_Modifier"/>
</dbReference>
<feature type="compositionally biased region" description="Polar residues" evidence="1">
    <location>
        <begin position="1"/>
        <end position="10"/>
    </location>
</feature>
<dbReference type="PANTHER" id="PTHR38031:SF1">
    <property type="entry name" value="SULFUR CARRIER PROTEIN CYSO"/>
    <property type="match status" value="1"/>
</dbReference>
<dbReference type="RefSeq" id="WP_338688519.1">
    <property type="nucleotide sequence ID" value="NZ_AP024702.1"/>
</dbReference>
<dbReference type="InterPro" id="IPR003749">
    <property type="entry name" value="ThiS/MoaD-like"/>
</dbReference>
<dbReference type="Proteomes" id="UP001374893">
    <property type="component" value="Chromosome"/>
</dbReference>
<dbReference type="InterPro" id="IPR016155">
    <property type="entry name" value="Mopterin_synth/thiamin_S_b"/>
</dbReference>
<dbReference type="EMBL" id="AP024702">
    <property type="protein sequence ID" value="BCX46690.1"/>
    <property type="molecule type" value="Genomic_DNA"/>
</dbReference>